<evidence type="ECO:0000256" key="1">
    <source>
        <dbReference type="SAM" id="MobiDB-lite"/>
    </source>
</evidence>
<keyword evidence="4" id="KW-1185">Reference proteome</keyword>
<dbReference type="AlphaFoldDB" id="A0AA40T2Y3"/>
<evidence type="ECO:0000259" key="2">
    <source>
        <dbReference type="Pfam" id="PF05685"/>
    </source>
</evidence>
<dbReference type="EMBL" id="VJXY01000051">
    <property type="protein sequence ID" value="MBD6619953.1"/>
    <property type="molecule type" value="Genomic_DNA"/>
</dbReference>
<dbReference type="PANTHER" id="PTHR33352">
    <property type="entry name" value="SLR1095 PROTEIN"/>
    <property type="match status" value="1"/>
</dbReference>
<protein>
    <recommendedName>
        <fullName evidence="2">Putative restriction endonuclease domain-containing protein</fullName>
    </recommendedName>
</protein>
<dbReference type="InterPro" id="IPR008538">
    <property type="entry name" value="Uma2"/>
</dbReference>
<proteinExistence type="predicted"/>
<dbReference type="PANTHER" id="PTHR33352:SF3">
    <property type="entry name" value="SLR1612 PROTEIN"/>
    <property type="match status" value="1"/>
</dbReference>
<dbReference type="RefSeq" id="WP_191761151.1">
    <property type="nucleotide sequence ID" value="NZ_VJXY01000051.1"/>
</dbReference>
<gene>
    <name evidence="3" type="ORF">FNW02_30165</name>
</gene>
<reference evidence="3" key="1">
    <citation type="submission" date="2019-07" db="EMBL/GenBank/DDBJ databases">
        <title>Toxilogical consequences of a new and cryptic species of cyanobacteria (Komarekiella delphini-convector) recovered from the epidermis of a bottlenose dolphin and 1500 ft. in the air.</title>
        <authorList>
            <person name="Brown A.O."/>
            <person name="Dvorak P."/>
            <person name="Villanueva C.D."/>
            <person name="Foss A.J."/>
            <person name="Garvey A.D."/>
            <person name="Gibson Q.A."/>
            <person name="Johansen J.R."/>
            <person name="Casamatta D.A."/>
        </authorList>
    </citation>
    <scope>NUCLEOTIDE SEQUENCE</scope>
    <source>
        <strain evidence="3">SJRDD-AB1</strain>
    </source>
</reference>
<name>A0AA40T2Y3_9NOST</name>
<accession>A0AA40T2Y3</accession>
<feature type="domain" description="Putative restriction endonuclease" evidence="2">
    <location>
        <begin position="25"/>
        <end position="191"/>
    </location>
</feature>
<evidence type="ECO:0000313" key="3">
    <source>
        <dbReference type="EMBL" id="MBD6619953.1"/>
    </source>
</evidence>
<comment type="caution">
    <text evidence="3">The sequence shown here is derived from an EMBL/GenBank/DDBJ whole genome shotgun (WGS) entry which is preliminary data.</text>
</comment>
<feature type="region of interest" description="Disordered" evidence="1">
    <location>
        <begin position="1"/>
        <end position="28"/>
    </location>
</feature>
<dbReference type="Proteomes" id="UP001165986">
    <property type="component" value="Unassembled WGS sequence"/>
</dbReference>
<feature type="region of interest" description="Disordered" evidence="1">
    <location>
        <begin position="224"/>
        <end position="244"/>
    </location>
</feature>
<dbReference type="CDD" id="cd06260">
    <property type="entry name" value="DUF820-like"/>
    <property type="match status" value="1"/>
</dbReference>
<evidence type="ECO:0000313" key="4">
    <source>
        <dbReference type="Proteomes" id="UP001165986"/>
    </source>
</evidence>
<sequence length="262" mass="31228">MYQTDPPRSPKEVLPTMYDLPSEDPEEPGLPDQFHLLQPRLLDASFCPPNYPSDEIFVASDLNLYYDSRNPLWHKRPDWFAVLGVSRLYEQRDLRLSYVVWQEGVYPFIVIELLSPGTEKEDLGQTLRDIEQPPGKWEVYEQILRIPYYAVFDRYKYQLRVFKLDGGRYAEVALSQPRFWIPELELGLGVWQGRYQDIEQPWLRWYDGTGNWVLTFTEQEGRRAEQERQRAEQERQRAEQERQRTERLIAQLRSLGVEPDLD</sequence>
<organism evidence="3 4">
    <name type="scientific">Komarekiella delphini-convector SJRDD-AB1</name>
    <dbReference type="NCBI Taxonomy" id="2593771"/>
    <lineage>
        <taxon>Bacteria</taxon>
        <taxon>Bacillati</taxon>
        <taxon>Cyanobacteriota</taxon>
        <taxon>Cyanophyceae</taxon>
        <taxon>Nostocales</taxon>
        <taxon>Nostocaceae</taxon>
        <taxon>Komarekiella</taxon>
        <taxon>Komarekiella delphini-convector</taxon>
    </lineage>
</organism>
<dbReference type="Pfam" id="PF05685">
    <property type="entry name" value="Uma2"/>
    <property type="match status" value="1"/>
</dbReference>